<dbReference type="GO" id="GO:0046654">
    <property type="term" value="P:tetrahydrofolate biosynthetic process"/>
    <property type="evidence" value="ECO:0007669"/>
    <property type="project" value="UniProtKB-UniRule"/>
</dbReference>
<organism evidence="11 12">
    <name type="scientific">Clostridium disporicum</name>
    <dbReference type="NCBI Taxonomy" id="84024"/>
    <lineage>
        <taxon>Bacteria</taxon>
        <taxon>Bacillati</taxon>
        <taxon>Bacillota</taxon>
        <taxon>Clostridia</taxon>
        <taxon>Eubacteriales</taxon>
        <taxon>Clostridiaceae</taxon>
        <taxon>Clostridium</taxon>
    </lineage>
</organism>
<dbReference type="PROSITE" id="PS00794">
    <property type="entry name" value="HPPK"/>
    <property type="match status" value="1"/>
</dbReference>
<accession>A0A174DMH5</accession>
<dbReference type="Gene3D" id="3.30.1130.10">
    <property type="match status" value="1"/>
</dbReference>
<dbReference type="EC" id="2.7.6.3" evidence="9"/>
<reference evidence="11 12" key="1">
    <citation type="submission" date="2015-09" db="EMBL/GenBank/DDBJ databases">
        <authorList>
            <consortium name="Pathogen Informatics"/>
        </authorList>
    </citation>
    <scope>NUCLEOTIDE SEQUENCE [LARGE SCALE GENOMIC DNA]</scope>
    <source>
        <strain evidence="11 12">2789STDY5834856</strain>
    </source>
</reference>
<gene>
    <name evidence="11" type="primary">folK</name>
    <name evidence="11" type="ORF">ERS852471_01239</name>
</gene>
<evidence type="ECO:0000313" key="11">
    <source>
        <dbReference type="EMBL" id="CUO26791.1"/>
    </source>
</evidence>
<comment type="catalytic activity">
    <reaction evidence="1">
        <text>6-hydroxymethyl-7,8-dihydropterin + ATP = (7,8-dihydropterin-6-yl)methyl diphosphate + AMP + H(+)</text>
        <dbReference type="Rhea" id="RHEA:11412"/>
        <dbReference type="ChEBI" id="CHEBI:15378"/>
        <dbReference type="ChEBI" id="CHEBI:30616"/>
        <dbReference type="ChEBI" id="CHEBI:44841"/>
        <dbReference type="ChEBI" id="CHEBI:72950"/>
        <dbReference type="ChEBI" id="CHEBI:456215"/>
        <dbReference type="EC" id="2.7.6.3"/>
    </reaction>
</comment>
<evidence type="ECO:0000256" key="7">
    <source>
        <dbReference type="ARBA" id="ARBA00022840"/>
    </source>
</evidence>
<keyword evidence="9" id="KW-0456">Lyase</keyword>
<dbReference type="Proteomes" id="UP000095594">
    <property type="component" value="Unassembled WGS sequence"/>
</dbReference>
<dbReference type="NCBIfam" id="TIGR00525">
    <property type="entry name" value="folB"/>
    <property type="match status" value="1"/>
</dbReference>
<dbReference type="UniPathway" id="UPA00077">
    <property type="reaction ID" value="UER00154"/>
</dbReference>
<dbReference type="SUPFAM" id="SSF55620">
    <property type="entry name" value="Tetrahydrobiopterin biosynthesis enzymes-like"/>
    <property type="match status" value="1"/>
</dbReference>
<keyword evidence="5" id="KW-0547">Nucleotide-binding</keyword>
<dbReference type="GO" id="GO:0005524">
    <property type="term" value="F:ATP binding"/>
    <property type="evidence" value="ECO:0007669"/>
    <property type="project" value="UniProtKB-KW"/>
</dbReference>
<evidence type="ECO:0000256" key="3">
    <source>
        <dbReference type="ARBA" id="ARBA00009640"/>
    </source>
</evidence>
<evidence type="ECO:0000256" key="8">
    <source>
        <dbReference type="ARBA" id="ARBA00022909"/>
    </source>
</evidence>
<dbReference type="GO" id="GO:0046656">
    <property type="term" value="P:folic acid biosynthetic process"/>
    <property type="evidence" value="ECO:0007669"/>
    <property type="project" value="UniProtKB-UniRule"/>
</dbReference>
<dbReference type="PANTHER" id="PTHR43071:SF1">
    <property type="entry name" value="2-AMINO-4-HYDROXY-6-HYDROXYMETHYLDIHYDROPTERIDINE PYROPHOSPHOKINASE"/>
    <property type="match status" value="1"/>
</dbReference>
<dbReference type="SMART" id="SM00905">
    <property type="entry name" value="FolB"/>
    <property type="match status" value="1"/>
</dbReference>
<evidence type="ECO:0000256" key="2">
    <source>
        <dbReference type="ARBA" id="ARBA00005051"/>
    </source>
</evidence>
<proteinExistence type="inferred from homology"/>
<dbReference type="Pfam" id="PF02152">
    <property type="entry name" value="FolB"/>
    <property type="match status" value="1"/>
</dbReference>
<dbReference type="InterPro" id="IPR000550">
    <property type="entry name" value="Hppk"/>
</dbReference>
<dbReference type="EC" id="4.1.2.25" evidence="9"/>
<dbReference type="InterPro" id="IPR006157">
    <property type="entry name" value="FolB_dom"/>
</dbReference>
<dbReference type="Gene3D" id="3.30.70.560">
    <property type="entry name" value="7,8-Dihydro-6-hydroxymethylpterin-pyrophosphokinase HPPK"/>
    <property type="match status" value="1"/>
</dbReference>
<evidence type="ECO:0000259" key="10">
    <source>
        <dbReference type="PROSITE" id="PS00794"/>
    </source>
</evidence>
<comment type="similarity">
    <text evidence="3">In the N-terminal section; belongs to the DHNA family.</text>
</comment>
<evidence type="ECO:0000256" key="4">
    <source>
        <dbReference type="ARBA" id="ARBA00022679"/>
    </source>
</evidence>
<evidence type="ECO:0000256" key="9">
    <source>
        <dbReference type="RuleBase" id="RU362079"/>
    </source>
</evidence>
<keyword evidence="8 9" id="KW-0289">Folate biosynthesis</keyword>
<dbReference type="CDD" id="cd00534">
    <property type="entry name" value="DHNA_DHNTPE"/>
    <property type="match status" value="1"/>
</dbReference>
<keyword evidence="7" id="KW-0067">ATP-binding</keyword>
<keyword evidence="6 11" id="KW-0418">Kinase</keyword>
<dbReference type="InterPro" id="IPR035907">
    <property type="entry name" value="Hppk_sf"/>
</dbReference>
<dbReference type="Pfam" id="PF01288">
    <property type="entry name" value="HPPK"/>
    <property type="match status" value="1"/>
</dbReference>
<evidence type="ECO:0000256" key="5">
    <source>
        <dbReference type="ARBA" id="ARBA00022741"/>
    </source>
</evidence>
<comment type="pathway">
    <text evidence="2">Cofactor biosynthesis; tetrahydrofolate biosynthesis; 2-amino-4-hydroxy-6-hydroxymethyl-7,8-dihydropteridine diphosphate from 7,8-dihydroneopterin triphosphate: step 4/4.</text>
</comment>
<dbReference type="GO" id="GO:0016301">
    <property type="term" value="F:kinase activity"/>
    <property type="evidence" value="ECO:0007669"/>
    <property type="project" value="UniProtKB-KW"/>
</dbReference>
<dbReference type="InterPro" id="IPR043133">
    <property type="entry name" value="GTP-CH-I_C/QueF"/>
</dbReference>
<dbReference type="NCBIfam" id="TIGR00526">
    <property type="entry name" value="folB_dom"/>
    <property type="match status" value="1"/>
</dbReference>
<dbReference type="GO" id="GO:0004150">
    <property type="term" value="F:dihydroneopterin aldolase activity"/>
    <property type="evidence" value="ECO:0007669"/>
    <property type="project" value="UniProtKB-UniRule"/>
</dbReference>
<comment type="catalytic activity">
    <reaction evidence="9">
        <text>7,8-dihydroneopterin = 6-hydroxymethyl-7,8-dihydropterin + glycolaldehyde</text>
        <dbReference type="Rhea" id="RHEA:10540"/>
        <dbReference type="ChEBI" id="CHEBI:17001"/>
        <dbReference type="ChEBI" id="CHEBI:17071"/>
        <dbReference type="ChEBI" id="CHEBI:44841"/>
        <dbReference type="EC" id="4.1.2.25"/>
    </reaction>
</comment>
<dbReference type="NCBIfam" id="TIGR01498">
    <property type="entry name" value="folK"/>
    <property type="match status" value="1"/>
</dbReference>
<dbReference type="SUPFAM" id="SSF55083">
    <property type="entry name" value="6-hydroxymethyl-7,8-dihydropterin pyrophosphokinase, HPPK"/>
    <property type="match status" value="1"/>
</dbReference>
<feature type="domain" description="7,8-dihydro-6-hydroxymethylpterin-pyrophosphokinase" evidence="10">
    <location>
        <begin position="207"/>
        <end position="218"/>
    </location>
</feature>
<dbReference type="AlphaFoldDB" id="A0A174DMH5"/>
<keyword evidence="4 11" id="KW-0808">Transferase</keyword>
<comment type="pathway">
    <text evidence="9">Cofactor biosynthesis; tetrahydrofolate biosynthesis; 2-amino-4-hydroxy-6-hydroxymethyl-7,8-dihydropteridine diphosphate from 7,8-dihydroneopterin triphosphate: step 3/4.</text>
</comment>
<dbReference type="EMBL" id="CYZX01000007">
    <property type="protein sequence ID" value="CUO26791.1"/>
    <property type="molecule type" value="Genomic_DNA"/>
</dbReference>
<name>A0A174DMH5_9CLOT</name>
<evidence type="ECO:0000313" key="12">
    <source>
        <dbReference type="Proteomes" id="UP000095594"/>
    </source>
</evidence>
<evidence type="ECO:0000256" key="6">
    <source>
        <dbReference type="ARBA" id="ARBA00022777"/>
    </source>
</evidence>
<evidence type="ECO:0000256" key="1">
    <source>
        <dbReference type="ARBA" id="ARBA00000198"/>
    </source>
</evidence>
<dbReference type="CDD" id="cd00483">
    <property type="entry name" value="HPPK"/>
    <property type="match status" value="1"/>
</dbReference>
<comment type="similarity">
    <text evidence="9">Belongs to the DHNA family.</text>
</comment>
<dbReference type="GO" id="GO:0003848">
    <property type="term" value="F:2-amino-4-hydroxy-6-hydroxymethyldihydropteridine diphosphokinase activity"/>
    <property type="evidence" value="ECO:0007669"/>
    <property type="project" value="UniProtKB-EC"/>
</dbReference>
<sequence>MMDKVYLKDIEIFANHGVFKEEKVLGQKFILSLELSLDFKESAVSNDLTKSVHYGELCHKVEKLFQEESCDLIETVVDKIAKFVLEEYKIVNEVKVLLKKPWAPINRHLDYAAVETTRKRSVAYIALGSNIGDKKKYIEDAIVKIAEIKHVEVIKEAEIIDTKPWGYEEQDDFLNTAIGVETLLTPKELMKELLRIEKELDRVRELRWGPRTIDLDIILFDDIVSNDEFIIIPHPQMHLREFVLEPLNEIAPYAIHPLKNKRIFELLNDLKNKK</sequence>
<dbReference type="PANTHER" id="PTHR43071">
    <property type="entry name" value="2-AMINO-4-HYDROXY-6-HYDROXYMETHYLDIHYDROPTERIDINE PYROPHOSPHOKINASE"/>
    <property type="match status" value="1"/>
</dbReference>
<protein>
    <recommendedName>
        <fullName evidence="9">Bifunctional folate synthesis protein</fullName>
    </recommendedName>
    <domain>
        <recommendedName>
            <fullName evidence="9">Dihydroneopterin aldolase</fullName>
            <shortName evidence="9">DHNA</shortName>
            <ecNumber evidence="9">4.1.2.25</ecNumber>
        </recommendedName>
        <alternativeName>
            <fullName evidence="9">7,8-dihydroneopterin aldolase</fullName>
        </alternativeName>
    </domain>
    <domain>
        <recommendedName>
            <fullName evidence="9">2-amino-4-hydroxy-6-hydroxymethyldihydropteridine pyrophosphokinase</fullName>
            <ecNumber evidence="9">2.7.6.3</ecNumber>
        </recommendedName>
        <alternativeName>
            <fullName evidence="9">6-hydroxymethyl-7,8-dihydropterin pyrophosphokinase</fullName>
            <shortName evidence="9">PPPK</shortName>
        </alternativeName>
        <alternativeName>
            <fullName evidence="9">7,8-dihydro-6-hydroxymethylpterin pyrophosphokinase</fullName>
            <shortName evidence="9">HPPK</shortName>
        </alternativeName>
    </domain>
</protein>
<comment type="function">
    <text evidence="9">Catalyzes the conversion of 7,8-dihydroneopterin to 6-hydroxymethyl-7,8-dihydropterin.</text>
</comment>
<dbReference type="InterPro" id="IPR006156">
    <property type="entry name" value="Dihydroneopterin_aldolase"/>
</dbReference>